<dbReference type="EMBL" id="WXEW01000003">
    <property type="protein sequence ID" value="NAS22213.1"/>
    <property type="molecule type" value="Genomic_DNA"/>
</dbReference>
<sequence>MSDYGHDLLFGTFVSPAIEPVRHAVDHARAAERAGLDLVTFQDHPYQPRFHDTWTLMSYIAAQTERIRLSGNVTNLPLRQPAVLARSVASLDRLTGGRIELGIGAGGFWDAIAAMGGRRLTPAQSIEALEEGIGIIRQIWAADERGGVRSDGPYYPVKGAKRGPAPAHDVGIWVGAYKPKMLALTGRAGDGWLPSLPYLPGGPADLTEMNRHIDEAALAAGREPSAVRRLLNITGEFTSANRGLLQGPPEQWVEQLAGLTADYGISGFLLMSDDLAKTELFAEEVAPAVREVVQKWRLGGGPR</sequence>
<dbReference type="PANTHER" id="PTHR43244:SF1">
    <property type="entry name" value="5,10-METHYLENETETRAHYDROMETHANOPTERIN REDUCTASE"/>
    <property type="match status" value="1"/>
</dbReference>
<dbReference type="GO" id="GO:0016705">
    <property type="term" value="F:oxidoreductase activity, acting on paired donors, with incorporation or reduction of molecular oxygen"/>
    <property type="evidence" value="ECO:0007669"/>
    <property type="project" value="InterPro"/>
</dbReference>
<evidence type="ECO:0000256" key="1">
    <source>
        <dbReference type="ARBA" id="ARBA00023002"/>
    </source>
</evidence>
<proteinExistence type="predicted"/>
<dbReference type="InterPro" id="IPR011251">
    <property type="entry name" value="Luciferase-like_dom"/>
</dbReference>
<dbReference type="InterPro" id="IPR036661">
    <property type="entry name" value="Luciferase-like_sf"/>
</dbReference>
<dbReference type="PANTHER" id="PTHR43244">
    <property type="match status" value="1"/>
</dbReference>
<name>A0A7C9N6J3_9ACTN</name>
<evidence type="ECO:0000313" key="4">
    <source>
        <dbReference type="Proteomes" id="UP000479526"/>
    </source>
</evidence>
<dbReference type="CDD" id="cd01097">
    <property type="entry name" value="Tetrahydromethanopterin_reductase"/>
    <property type="match status" value="1"/>
</dbReference>
<dbReference type="AlphaFoldDB" id="A0A7C9N6J3"/>
<dbReference type="Proteomes" id="UP000479526">
    <property type="component" value="Unassembled WGS sequence"/>
</dbReference>
<dbReference type="Gene3D" id="3.20.20.30">
    <property type="entry name" value="Luciferase-like domain"/>
    <property type="match status" value="1"/>
</dbReference>
<comment type="caution">
    <text evidence="3">The sequence shown here is derived from an EMBL/GenBank/DDBJ whole genome shotgun (WGS) entry which is preliminary data.</text>
</comment>
<gene>
    <name evidence="3" type="ORF">GT755_11015</name>
</gene>
<dbReference type="SUPFAM" id="SSF51679">
    <property type="entry name" value="Bacterial luciferase-like"/>
    <property type="match status" value="1"/>
</dbReference>
<dbReference type="InterPro" id="IPR050564">
    <property type="entry name" value="F420-G6PD/mer"/>
</dbReference>
<dbReference type="Pfam" id="PF00296">
    <property type="entry name" value="Bac_luciferase"/>
    <property type="match status" value="1"/>
</dbReference>
<accession>A0A7C9N6J3</accession>
<keyword evidence="1" id="KW-0560">Oxidoreductase</keyword>
<evidence type="ECO:0000313" key="3">
    <source>
        <dbReference type="EMBL" id="NAS22213.1"/>
    </source>
</evidence>
<evidence type="ECO:0000259" key="2">
    <source>
        <dbReference type="Pfam" id="PF00296"/>
    </source>
</evidence>
<dbReference type="RefSeq" id="WP_161479614.1">
    <property type="nucleotide sequence ID" value="NZ_WXEW01000003.1"/>
</dbReference>
<reference evidence="3 4" key="1">
    <citation type="submission" date="2020-01" db="EMBL/GenBank/DDBJ databases">
        <title>Herbidospora sp. NEAU-GS84 nov., a novel actinomycete isolated from soil.</title>
        <authorList>
            <person name="Han L."/>
        </authorList>
    </citation>
    <scope>NUCLEOTIDE SEQUENCE [LARGE SCALE GENOMIC DNA]</scope>
    <source>
        <strain evidence="3 4">NEAU-GS84</strain>
    </source>
</reference>
<protein>
    <submittedName>
        <fullName evidence="3">LLM class flavin-dependent oxidoreductase</fullName>
    </submittedName>
</protein>
<organism evidence="3 4">
    <name type="scientific">Herbidospora solisilvae</name>
    <dbReference type="NCBI Taxonomy" id="2696284"/>
    <lineage>
        <taxon>Bacteria</taxon>
        <taxon>Bacillati</taxon>
        <taxon>Actinomycetota</taxon>
        <taxon>Actinomycetes</taxon>
        <taxon>Streptosporangiales</taxon>
        <taxon>Streptosporangiaceae</taxon>
        <taxon>Herbidospora</taxon>
    </lineage>
</organism>
<keyword evidence="4" id="KW-1185">Reference proteome</keyword>
<feature type="domain" description="Luciferase-like" evidence="2">
    <location>
        <begin position="17"/>
        <end position="232"/>
    </location>
</feature>